<evidence type="ECO:0000313" key="9">
    <source>
        <dbReference type="EMBL" id="MBO8444695.1"/>
    </source>
</evidence>
<evidence type="ECO:0000256" key="1">
    <source>
        <dbReference type="ARBA" id="ARBA00004651"/>
    </source>
</evidence>
<reference evidence="9" key="2">
    <citation type="journal article" date="2021" name="PeerJ">
        <title>Extensive microbial diversity within the chicken gut microbiome revealed by metagenomics and culture.</title>
        <authorList>
            <person name="Gilroy R."/>
            <person name="Ravi A."/>
            <person name="Getino M."/>
            <person name="Pursley I."/>
            <person name="Horton D.L."/>
            <person name="Alikhan N.F."/>
            <person name="Baker D."/>
            <person name="Gharbi K."/>
            <person name="Hall N."/>
            <person name="Watson M."/>
            <person name="Adriaenssens E.M."/>
            <person name="Foster-Nyarko E."/>
            <person name="Jarju S."/>
            <person name="Secka A."/>
            <person name="Antonio M."/>
            <person name="Oren A."/>
            <person name="Chaudhuri R.R."/>
            <person name="La Ragione R."/>
            <person name="Hildebrand F."/>
            <person name="Pallen M.J."/>
        </authorList>
    </citation>
    <scope>NUCLEOTIDE SEQUENCE</scope>
    <source>
        <strain evidence="9">D5-748</strain>
    </source>
</reference>
<evidence type="ECO:0000256" key="8">
    <source>
        <dbReference type="SAM" id="Phobius"/>
    </source>
</evidence>
<evidence type="ECO:0000256" key="7">
    <source>
        <dbReference type="ARBA" id="ARBA00023136"/>
    </source>
</evidence>
<feature type="transmembrane region" description="Helical" evidence="8">
    <location>
        <begin position="331"/>
        <end position="357"/>
    </location>
</feature>
<feature type="transmembrane region" description="Helical" evidence="8">
    <location>
        <begin position="291"/>
        <end position="311"/>
    </location>
</feature>
<comment type="similarity">
    <text evidence="2">Belongs to the autoinducer-2 exporter (AI-2E) (TC 2.A.86) family.</text>
</comment>
<keyword evidence="7 8" id="KW-0472">Membrane</keyword>
<evidence type="ECO:0000256" key="3">
    <source>
        <dbReference type="ARBA" id="ARBA00022448"/>
    </source>
</evidence>
<name>A0A9D9EEA4_9BACT</name>
<accession>A0A9D9EEA4</accession>
<evidence type="ECO:0000256" key="5">
    <source>
        <dbReference type="ARBA" id="ARBA00022692"/>
    </source>
</evidence>
<dbReference type="AlphaFoldDB" id="A0A9D9EEA4"/>
<feature type="transmembrane region" description="Helical" evidence="8">
    <location>
        <begin position="217"/>
        <end position="240"/>
    </location>
</feature>
<sequence length="393" mass="42863">MEKERSIDKLARYIMYTAGAVVICAICWFFRDVIVYMLAAGVVALIGKPVMNFFGKLKIKGRGLPSWLYAIITIILILGVILLVFTMLVPIITGIAKDISMANIESAAMSVVAALKDFNEFLISTFPSLGSDFRIETEILKGLKNFTDASEFSSLFSSAASFIASFGVGLFAVMFISFFFLKNDNLFPDIIAALVPDKHEQNARAAYRDIEHLLSRYFIGLIVEMAGVAIVDFLGLMFVARLGFNASIGIAAICGVMNIIPYVGPWLGGAIGTVLAIAMRYFCMGGVGADVSFWVFVLILVGIFCAAQIIDNYIFQPIVYSSSIKANALEIFIVLLMAGHIGGILGMLVAIPCYTVFRVIAGRFFWNVKFVRKLIGDKGDGRKPEETAGQGTN</sequence>
<gene>
    <name evidence="9" type="ORF">IAC23_03235</name>
</gene>
<evidence type="ECO:0000256" key="6">
    <source>
        <dbReference type="ARBA" id="ARBA00022989"/>
    </source>
</evidence>
<dbReference type="Pfam" id="PF01594">
    <property type="entry name" value="AI-2E_transport"/>
    <property type="match status" value="1"/>
</dbReference>
<feature type="transmembrane region" description="Helical" evidence="8">
    <location>
        <begin position="37"/>
        <end position="55"/>
    </location>
</feature>
<organism evidence="9 10">
    <name type="scientific">Candidatus Cryptobacteroides merdavium</name>
    <dbReference type="NCBI Taxonomy" id="2840769"/>
    <lineage>
        <taxon>Bacteria</taxon>
        <taxon>Pseudomonadati</taxon>
        <taxon>Bacteroidota</taxon>
        <taxon>Bacteroidia</taxon>
        <taxon>Bacteroidales</taxon>
        <taxon>Candidatus Cryptobacteroides</taxon>
    </lineage>
</organism>
<keyword evidence="6 8" id="KW-1133">Transmembrane helix</keyword>
<dbReference type="Proteomes" id="UP000823619">
    <property type="component" value="Unassembled WGS sequence"/>
</dbReference>
<dbReference type="PANTHER" id="PTHR21716:SF53">
    <property type="entry name" value="PERMEASE PERM-RELATED"/>
    <property type="match status" value="1"/>
</dbReference>
<dbReference type="EMBL" id="JADIMO010000035">
    <property type="protein sequence ID" value="MBO8444695.1"/>
    <property type="molecule type" value="Genomic_DNA"/>
</dbReference>
<feature type="transmembrane region" description="Helical" evidence="8">
    <location>
        <begin position="67"/>
        <end position="92"/>
    </location>
</feature>
<comment type="subcellular location">
    <subcellularLocation>
        <location evidence="1">Cell membrane</location>
        <topology evidence="1">Multi-pass membrane protein</topology>
    </subcellularLocation>
</comment>
<keyword evidence="3" id="KW-0813">Transport</keyword>
<keyword evidence="4" id="KW-1003">Cell membrane</keyword>
<evidence type="ECO:0000256" key="2">
    <source>
        <dbReference type="ARBA" id="ARBA00009773"/>
    </source>
</evidence>
<evidence type="ECO:0000313" key="10">
    <source>
        <dbReference type="Proteomes" id="UP000823619"/>
    </source>
</evidence>
<dbReference type="PANTHER" id="PTHR21716">
    <property type="entry name" value="TRANSMEMBRANE PROTEIN"/>
    <property type="match status" value="1"/>
</dbReference>
<dbReference type="GO" id="GO:0055085">
    <property type="term" value="P:transmembrane transport"/>
    <property type="evidence" value="ECO:0007669"/>
    <property type="project" value="TreeGrafter"/>
</dbReference>
<evidence type="ECO:0000256" key="4">
    <source>
        <dbReference type="ARBA" id="ARBA00022475"/>
    </source>
</evidence>
<comment type="caution">
    <text evidence="9">The sequence shown here is derived from an EMBL/GenBank/DDBJ whole genome shotgun (WGS) entry which is preliminary data.</text>
</comment>
<reference evidence="9" key="1">
    <citation type="submission" date="2020-10" db="EMBL/GenBank/DDBJ databases">
        <authorList>
            <person name="Gilroy R."/>
        </authorList>
    </citation>
    <scope>NUCLEOTIDE SEQUENCE</scope>
    <source>
        <strain evidence="9">D5-748</strain>
    </source>
</reference>
<feature type="transmembrane region" description="Helical" evidence="8">
    <location>
        <begin position="246"/>
        <end position="279"/>
    </location>
</feature>
<proteinExistence type="inferred from homology"/>
<dbReference type="GO" id="GO:0005886">
    <property type="term" value="C:plasma membrane"/>
    <property type="evidence" value="ECO:0007669"/>
    <property type="project" value="UniProtKB-SubCell"/>
</dbReference>
<dbReference type="InterPro" id="IPR002549">
    <property type="entry name" value="AI-2E-like"/>
</dbReference>
<protein>
    <submittedName>
        <fullName evidence="9">AI-2E family transporter</fullName>
    </submittedName>
</protein>
<keyword evidence="5 8" id="KW-0812">Transmembrane</keyword>
<feature type="transmembrane region" description="Helical" evidence="8">
    <location>
        <begin position="12"/>
        <end position="31"/>
    </location>
</feature>
<feature type="transmembrane region" description="Helical" evidence="8">
    <location>
        <begin position="159"/>
        <end position="181"/>
    </location>
</feature>